<reference evidence="1 2" key="1">
    <citation type="journal article" date="2019" name="Commun. Biol.">
        <title>The bagworm genome reveals a unique fibroin gene that provides high tensile strength.</title>
        <authorList>
            <person name="Kono N."/>
            <person name="Nakamura H."/>
            <person name="Ohtoshi R."/>
            <person name="Tomita M."/>
            <person name="Numata K."/>
            <person name="Arakawa K."/>
        </authorList>
    </citation>
    <scope>NUCLEOTIDE SEQUENCE [LARGE SCALE GENOMIC DNA]</scope>
</reference>
<comment type="caution">
    <text evidence="1">The sequence shown here is derived from an EMBL/GenBank/DDBJ whole genome shotgun (WGS) entry which is preliminary data.</text>
</comment>
<evidence type="ECO:0000313" key="1">
    <source>
        <dbReference type="EMBL" id="GBP27509.1"/>
    </source>
</evidence>
<organism evidence="1 2">
    <name type="scientific">Eumeta variegata</name>
    <name type="common">Bagworm moth</name>
    <name type="synonym">Eumeta japonica</name>
    <dbReference type="NCBI Taxonomy" id="151549"/>
    <lineage>
        <taxon>Eukaryota</taxon>
        <taxon>Metazoa</taxon>
        <taxon>Ecdysozoa</taxon>
        <taxon>Arthropoda</taxon>
        <taxon>Hexapoda</taxon>
        <taxon>Insecta</taxon>
        <taxon>Pterygota</taxon>
        <taxon>Neoptera</taxon>
        <taxon>Endopterygota</taxon>
        <taxon>Lepidoptera</taxon>
        <taxon>Glossata</taxon>
        <taxon>Ditrysia</taxon>
        <taxon>Tineoidea</taxon>
        <taxon>Psychidae</taxon>
        <taxon>Oiketicinae</taxon>
        <taxon>Eumeta</taxon>
    </lineage>
</organism>
<dbReference type="EMBL" id="BGZK01000194">
    <property type="protein sequence ID" value="GBP27509.1"/>
    <property type="molecule type" value="Genomic_DNA"/>
</dbReference>
<dbReference type="AlphaFoldDB" id="A0A4C1UMG1"/>
<keyword evidence="2" id="KW-1185">Reference proteome</keyword>
<protein>
    <submittedName>
        <fullName evidence="1">Uncharacterized protein</fullName>
    </submittedName>
</protein>
<accession>A0A4C1UMG1</accession>
<evidence type="ECO:0000313" key="2">
    <source>
        <dbReference type="Proteomes" id="UP000299102"/>
    </source>
</evidence>
<dbReference type="Proteomes" id="UP000299102">
    <property type="component" value="Unassembled WGS sequence"/>
</dbReference>
<name>A0A4C1UMG1_EUMVA</name>
<sequence>MRNSTKISIERETGVESRTSIKVLKSTQVENGFGIKSGPQLESFDTVRFYVSVVRKNIVLQSHYWRFILLNLSHGELACG</sequence>
<proteinExistence type="predicted"/>
<gene>
    <name evidence="1" type="ORF">EVAR_14330_1</name>
</gene>